<comment type="caution">
    <text evidence="8">The sequence shown here is derived from an EMBL/GenBank/DDBJ whole genome shotgun (WGS) entry which is preliminary data.</text>
</comment>
<keyword evidence="3 6" id="KW-0812">Transmembrane</keyword>
<dbReference type="PANTHER" id="PTHR23504:SF15">
    <property type="entry name" value="MAJOR FACILITATOR SUPERFAMILY (MFS) PROFILE DOMAIN-CONTAINING PROTEIN"/>
    <property type="match status" value="1"/>
</dbReference>
<dbReference type="GO" id="GO:0022857">
    <property type="term" value="F:transmembrane transporter activity"/>
    <property type="evidence" value="ECO:0007669"/>
    <property type="project" value="InterPro"/>
</dbReference>
<dbReference type="EMBL" id="JABFUD020000006">
    <property type="protein sequence ID" value="KAI5078816.1"/>
    <property type="molecule type" value="Genomic_DNA"/>
</dbReference>
<feature type="transmembrane region" description="Helical" evidence="6">
    <location>
        <begin position="372"/>
        <end position="390"/>
    </location>
</feature>
<keyword evidence="9" id="KW-1185">Reference proteome</keyword>
<accession>A0A9D4V3P7</accession>
<dbReference type="InterPro" id="IPR020846">
    <property type="entry name" value="MFS_dom"/>
</dbReference>
<comment type="subcellular location">
    <subcellularLocation>
        <location evidence="1">Membrane</location>
        <topology evidence="1">Multi-pass membrane protein</topology>
    </subcellularLocation>
</comment>
<feature type="transmembrane region" description="Helical" evidence="6">
    <location>
        <begin position="51"/>
        <end position="76"/>
    </location>
</feature>
<reference evidence="8" key="1">
    <citation type="submission" date="2021-01" db="EMBL/GenBank/DDBJ databases">
        <title>Adiantum capillus-veneris genome.</title>
        <authorList>
            <person name="Fang Y."/>
            <person name="Liao Q."/>
        </authorList>
    </citation>
    <scope>NUCLEOTIDE SEQUENCE</scope>
    <source>
        <strain evidence="8">H3</strain>
        <tissue evidence="8">Leaf</tissue>
    </source>
</reference>
<keyword evidence="5 6" id="KW-0472">Membrane</keyword>
<dbReference type="Proteomes" id="UP000886520">
    <property type="component" value="Chromosome 6"/>
</dbReference>
<dbReference type="Pfam" id="PF07690">
    <property type="entry name" value="MFS_1"/>
    <property type="match status" value="1"/>
</dbReference>
<dbReference type="PROSITE" id="PS50850">
    <property type="entry name" value="MFS"/>
    <property type="match status" value="1"/>
</dbReference>
<dbReference type="GO" id="GO:0016020">
    <property type="term" value="C:membrane"/>
    <property type="evidence" value="ECO:0007669"/>
    <property type="project" value="UniProtKB-SubCell"/>
</dbReference>
<dbReference type="OrthoDB" id="10262656at2759"/>
<feature type="transmembrane region" description="Helical" evidence="6">
    <location>
        <begin position="396"/>
        <end position="424"/>
    </location>
</feature>
<name>A0A9D4V3P7_ADICA</name>
<evidence type="ECO:0000256" key="6">
    <source>
        <dbReference type="SAM" id="Phobius"/>
    </source>
</evidence>
<sequence>MGDIEHNVCNDGGTMQTPLLESSPAYREACPGCRLEQRKALSPNALPYRDLSIVGLLCLCNSLPISSLFAYVYFMVQDLQIAQSTTQIGTYVGFLGSSLLLGRFMGSTGWGIVADRYGHKPVMYIGSSSTFIFMILFGFSTNYWIALVLRFLTGLANGMTATMRAYGAEICSAEHQAFALSIVATMWAVGLIIGPAIGGYLAQPSEKLPSIFPSGSLFDIYPYALPSLCISVLALAGFILSFWLPESLHTHNISERKMKKGIFSHEKNSNIGSETEEGKEQKLKGEVKDGQKQLWKNRAFIAAVGLNAVWVVHGMAYSEIFPLWASSPEVYGGLAFTTSNVANVLALSGAAMLLFQLFFFPRLTKAFGTIQCVRAFMFLTVPLTAIYPLVARLHGIALWILLILVSVAKNVLTSGTFTGSFILVNNSVAPSCMYFLMDKGEKLDFELLSMGKGRADKNDALEQPSEQIQLMAEFLQELEHELLDLWRVPRRRKNW</sequence>
<feature type="transmembrane region" description="Helical" evidence="6">
    <location>
        <begin position="88"/>
        <end position="112"/>
    </location>
</feature>
<keyword evidence="4 6" id="KW-1133">Transmembrane helix</keyword>
<evidence type="ECO:0000256" key="3">
    <source>
        <dbReference type="ARBA" id="ARBA00022692"/>
    </source>
</evidence>
<keyword evidence="2" id="KW-0813">Transport</keyword>
<feature type="transmembrane region" description="Helical" evidence="6">
    <location>
        <begin position="177"/>
        <end position="200"/>
    </location>
</feature>
<gene>
    <name evidence="8" type="ORF">GOP47_0006487</name>
</gene>
<dbReference type="PANTHER" id="PTHR23504">
    <property type="entry name" value="MAJOR FACILITATOR SUPERFAMILY DOMAIN-CONTAINING PROTEIN 10"/>
    <property type="match status" value="1"/>
</dbReference>
<evidence type="ECO:0000259" key="7">
    <source>
        <dbReference type="PROSITE" id="PS50850"/>
    </source>
</evidence>
<organism evidence="8 9">
    <name type="scientific">Adiantum capillus-veneris</name>
    <name type="common">Maidenhair fern</name>
    <dbReference type="NCBI Taxonomy" id="13818"/>
    <lineage>
        <taxon>Eukaryota</taxon>
        <taxon>Viridiplantae</taxon>
        <taxon>Streptophyta</taxon>
        <taxon>Embryophyta</taxon>
        <taxon>Tracheophyta</taxon>
        <taxon>Polypodiopsida</taxon>
        <taxon>Polypodiidae</taxon>
        <taxon>Polypodiales</taxon>
        <taxon>Pteridineae</taxon>
        <taxon>Pteridaceae</taxon>
        <taxon>Vittarioideae</taxon>
        <taxon>Adiantum</taxon>
    </lineage>
</organism>
<feature type="transmembrane region" description="Helical" evidence="6">
    <location>
        <begin position="220"/>
        <end position="244"/>
    </location>
</feature>
<evidence type="ECO:0000256" key="5">
    <source>
        <dbReference type="ARBA" id="ARBA00023136"/>
    </source>
</evidence>
<dbReference type="SUPFAM" id="SSF103473">
    <property type="entry name" value="MFS general substrate transporter"/>
    <property type="match status" value="1"/>
</dbReference>
<dbReference type="InterPro" id="IPR011701">
    <property type="entry name" value="MFS"/>
</dbReference>
<dbReference type="AlphaFoldDB" id="A0A9D4V3P7"/>
<feature type="transmembrane region" description="Helical" evidence="6">
    <location>
        <begin position="341"/>
        <end position="360"/>
    </location>
</feature>
<dbReference type="InterPro" id="IPR036259">
    <property type="entry name" value="MFS_trans_sf"/>
</dbReference>
<evidence type="ECO:0000256" key="2">
    <source>
        <dbReference type="ARBA" id="ARBA00022448"/>
    </source>
</evidence>
<evidence type="ECO:0000256" key="1">
    <source>
        <dbReference type="ARBA" id="ARBA00004141"/>
    </source>
</evidence>
<feature type="transmembrane region" description="Helical" evidence="6">
    <location>
        <begin position="299"/>
        <end position="321"/>
    </location>
</feature>
<feature type="domain" description="Major facilitator superfamily (MFS) profile" evidence="7">
    <location>
        <begin position="50"/>
        <end position="495"/>
    </location>
</feature>
<feature type="transmembrane region" description="Helical" evidence="6">
    <location>
        <begin position="132"/>
        <end position="156"/>
    </location>
</feature>
<proteinExistence type="predicted"/>
<dbReference type="CDD" id="cd17330">
    <property type="entry name" value="MFS_SLC46_TetA_like"/>
    <property type="match status" value="1"/>
</dbReference>
<dbReference type="Gene3D" id="1.20.1250.20">
    <property type="entry name" value="MFS general substrate transporter like domains"/>
    <property type="match status" value="1"/>
</dbReference>
<evidence type="ECO:0000256" key="4">
    <source>
        <dbReference type="ARBA" id="ARBA00022989"/>
    </source>
</evidence>
<protein>
    <recommendedName>
        <fullName evidence="7">Major facilitator superfamily (MFS) profile domain-containing protein</fullName>
    </recommendedName>
</protein>
<evidence type="ECO:0000313" key="8">
    <source>
        <dbReference type="EMBL" id="KAI5078816.1"/>
    </source>
</evidence>
<evidence type="ECO:0000313" key="9">
    <source>
        <dbReference type="Proteomes" id="UP000886520"/>
    </source>
</evidence>